<dbReference type="GO" id="GO:0016874">
    <property type="term" value="F:ligase activity"/>
    <property type="evidence" value="ECO:0007669"/>
    <property type="project" value="InterPro"/>
</dbReference>
<dbReference type="SUPFAM" id="SSF52096">
    <property type="entry name" value="ClpP/crotonase"/>
    <property type="match status" value="2"/>
</dbReference>
<dbReference type="InterPro" id="IPR045190">
    <property type="entry name" value="MCCB/AccD1-like"/>
</dbReference>
<dbReference type="OrthoDB" id="9803706at2"/>
<evidence type="ECO:0000313" key="3">
    <source>
        <dbReference type="EMBL" id="TNC13017.1"/>
    </source>
</evidence>
<feature type="domain" description="CoA carboxyltransferase C-terminal" evidence="2">
    <location>
        <begin position="282"/>
        <end position="520"/>
    </location>
</feature>
<dbReference type="PROSITE" id="PS50989">
    <property type="entry name" value="COA_CT_CTER"/>
    <property type="match status" value="2"/>
</dbReference>
<dbReference type="FunFam" id="3.90.226.10:FF:000046">
    <property type="entry name" value="Geranyl-CoA carboxylase beta subunit"/>
    <property type="match status" value="1"/>
</dbReference>
<proteinExistence type="predicted"/>
<organism evidence="3 4">
    <name type="scientific">Methylobacterium terricola</name>
    <dbReference type="NCBI Taxonomy" id="2583531"/>
    <lineage>
        <taxon>Bacteria</taxon>
        <taxon>Pseudomonadati</taxon>
        <taxon>Pseudomonadota</taxon>
        <taxon>Alphaproteobacteria</taxon>
        <taxon>Hyphomicrobiales</taxon>
        <taxon>Methylobacteriaceae</taxon>
        <taxon>Methylobacterium</taxon>
    </lineage>
</organism>
<dbReference type="RefSeq" id="WP_139036576.1">
    <property type="nucleotide sequence ID" value="NZ_VDDA01000005.1"/>
</dbReference>
<dbReference type="Gene3D" id="3.90.226.10">
    <property type="entry name" value="2-enoyl-CoA Hydratase, Chain A, domain 1"/>
    <property type="match status" value="2"/>
</dbReference>
<feature type="domain" description="CoA carboxyltransferase N-terminal" evidence="1">
    <location>
        <begin position="19"/>
        <end position="278"/>
    </location>
</feature>
<dbReference type="PROSITE" id="PS50980">
    <property type="entry name" value="COA_CT_NTER"/>
    <property type="match status" value="1"/>
</dbReference>
<reference evidence="3 4" key="1">
    <citation type="submission" date="2019-06" db="EMBL/GenBank/DDBJ databases">
        <title>Genome of Methylobacterium sp. 17Sr1-39.</title>
        <authorList>
            <person name="Seo T."/>
        </authorList>
    </citation>
    <scope>NUCLEOTIDE SEQUENCE [LARGE SCALE GENOMIC DNA]</scope>
    <source>
        <strain evidence="3 4">17Sr1-39</strain>
    </source>
</reference>
<dbReference type="InterPro" id="IPR029045">
    <property type="entry name" value="ClpP/crotonase-like_dom_sf"/>
</dbReference>
<dbReference type="FunFam" id="3.90.226.10:FF:000021">
    <property type="entry name" value="Acetyl-CoA carboxylase carboxyltransferase subunit"/>
    <property type="match status" value="1"/>
</dbReference>
<comment type="caution">
    <text evidence="3">The sequence shown here is derived from an EMBL/GenBank/DDBJ whole genome shotgun (WGS) entry which is preliminary data.</text>
</comment>
<dbReference type="Proteomes" id="UP000305267">
    <property type="component" value="Unassembled WGS sequence"/>
</dbReference>
<gene>
    <name evidence="3" type="ORF">FF100_15525</name>
</gene>
<dbReference type="Pfam" id="PF01039">
    <property type="entry name" value="Carboxyl_trans"/>
    <property type="match status" value="1"/>
</dbReference>
<protein>
    <submittedName>
        <fullName evidence="3">Acyl-CoA carboxylase subunit beta</fullName>
    </submittedName>
</protein>
<dbReference type="PANTHER" id="PTHR22855">
    <property type="entry name" value="ACETYL, PROPIONYL, PYRUVATE, AND GLUTACONYL CARBOXYLASE-RELATED"/>
    <property type="match status" value="1"/>
</dbReference>
<dbReference type="InterPro" id="IPR034733">
    <property type="entry name" value="AcCoA_carboxyl_beta"/>
</dbReference>
<evidence type="ECO:0000259" key="1">
    <source>
        <dbReference type="PROSITE" id="PS50980"/>
    </source>
</evidence>
<accession>A0A5C4LKX0</accession>
<dbReference type="InterPro" id="IPR011762">
    <property type="entry name" value="COA_CT_N"/>
</dbReference>
<evidence type="ECO:0000259" key="2">
    <source>
        <dbReference type="PROSITE" id="PS50989"/>
    </source>
</evidence>
<dbReference type="PANTHER" id="PTHR22855:SF46">
    <property type="entry name" value="METHYLCROTONOYL-COA CARBOXYLASE"/>
    <property type="match status" value="1"/>
</dbReference>
<feature type="domain" description="CoA carboxyltransferase C-terminal" evidence="2">
    <location>
        <begin position="39"/>
        <end position="289"/>
    </location>
</feature>
<name>A0A5C4LKX0_9HYPH</name>
<evidence type="ECO:0000313" key="4">
    <source>
        <dbReference type="Proteomes" id="UP000305267"/>
    </source>
</evidence>
<sequence length="539" mass="57803">MTVIQTAIDTAGATYRTNREEMLARIAELRGYEERVRQLSNAQRDKFAKRGQLAPRDRIALLLDRGAPFLELSTLAGFAMHDDDGRETLMGGGVIAGIGYVSGMRCIVAASDSGIKGGIFTPMGLRKQLRFQEIALANKLPLVSLIESGGANLNYQSEIFVEGGKLFRNQARLSAAGIPQITVVHGSSTAGGAYVPGLSDYVVMVKGRAKVFLAGPPLLKAATGEIATDEELGGAEMHATVSGVSDYLAEDDTDGILLAREIAARLRWNDGVTAPAGRAYRAPLYEAEELAGVVPVDYRQPYDVREVIARLVDGSDFLEFKALFGSLTVCGQAEIEGQACAIVGNNGPIDADGAVKGAQFIQLMCQAGTPIIYLQNITGFMVGVDAEQRGIVKHGSKMIQAVTNASVPQITLQIGASFGAGNYGMCGRGFDPRFLFAWPNNRISVMGGEQAAKVLSIVAEGRDLRAGREPDREAMAALERSTIDQFARESTAYYATARLWDDGIIDPRDSRRVLALCLSVCREADRRGLRPSSFGVARV</sequence>
<dbReference type="AlphaFoldDB" id="A0A5C4LKX0"/>
<dbReference type="EMBL" id="VDDA01000005">
    <property type="protein sequence ID" value="TNC13017.1"/>
    <property type="molecule type" value="Genomic_DNA"/>
</dbReference>
<dbReference type="InterPro" id="IPR011763">
    <property type="entry name" value="COA_CT_C"/>
</dbReference>
<keyword evidence="4" id="KW-1185">Reference proteome</keyword>